<dbReference type="PANTHER" id="PTHR42852">
    <property type="entry name" value="THIOL:DISULFIDE INTERCHANGE PROTEIN DSBE"/>
    <property type="match status" value="1"/>
</dbReference>
<dbReference type="InterPro" id="IPR017937">
    <property type="entry name" value="Thioredoxin_CS"/>
</dbReference>
<dbReference type="Proteomes" id="UP001170954">
    <property type="component" value="Unassembled WGS sequence"/>
</dbReference>
<dbReference type="SUPFAM" id="SSF52833">
    <property type="entry name" value="Thioredoxin-like"/>
    <property type="match status" value="1"/>
</dbReference>
<dbReference type="RefSeq" id="WP_286651507.1">
    <property type="nucleotide sequence ID" value="NZ_JACAGK010000031.1"/>
</dbReference>
<dbReference type="InterPro" id="IPR013766">
    <property type="entry name" value="Thioredoxin_domain"/>
</dbReference>
<evidence type="ECO:0000256" key="1">
    <source>
        <dbReference type="ARBA" id="ARBA00004196"/>
    </source>
</evidence>
<feature type="signal peptide" evidence="5">
    <location>
        <begin position="1"/>
        <end position="19"/>
    </location>
</feature>
<dbReference type="InterPro" id="IPR036249">
    <property type="entry name" value="Thioredoxin-like_sf"/>
</dbReference>
<dbReference type="InterPro" id="IPR000866">
    <property type="entry name" value="AhpC/TSA"/>
</dbReference>
<keyword evidence="5" id="KW-0732">Signal</keyword>
<accession>A0ABT7NNM3</accession>
<dbReference type="PROSITE" id="PS51352">
    <property type="entry name" value="THIOREDOXIN_2"/>
    <property type="match status" value="1"/>
</dbReference>
<keyword evidence="3" id="KW-1015">Disulfide bond</keyword>
<comment type="subcellular location">
    <subcellularLocation>
        <location evidence="1">Cell envelope</location>
    </subcellularLocation>
</comment>
<evidence type="ECO:0000313" key="7">
    <source>
        <dbReference type="EMBL" id="MDM1048852.1"/>
    </source>
</evidence>
<keyword evidence="4" id="KW-0676">Redox-active center</keyword>
<feature type="chain" id="PRO_5047295799" evidence="5">
    <location>
        <begin position="20"/>
        <end position="449"/>
    </location>
</feature>
<comment type="caution">
    <text evidence="7">The sequence shown here is derived from an EMBL/GenBank/DDBJ whole genome shotgun (WGS) entry which is preliminary data.</text>
</comment>
<name>A0ABT7NNM3_9SPHI</name>
<evidence type="ECO:0000256" key="5">
    <source>
        <dbReference type="SAM" id="SignalP"/>
    </source>
</evidence>
<dbReference type="Pfam" id="PF00578">
    <property type="entry name" value="AhpC-TSA"/>
    <property type="match status" value="1"/>
</dbReference>
<keyword evidence="8" id="KW-1185">Reference proteome</keyword>
<reference evidence="7" key="1">
    <citation type="submission" date="2020-06" db="EMBL/GenBank/DDBJ databases">
        <authorList>
            <person name="Dong N."/>
        </authorList>
    </citation>
    <scope>NUCLEOTIDE SEQUENCE</scope>
    <source>
        <strain evidence="7">R1692</strain>
    </source>
</reference>
<evidence type="ECO:0000313" key="8">
    <source>
        <dbReference type="Proteomes" id="UP001170954"/>
    </source>
</evidence>
<proteinExistence type="predicted"/>
<dbReference type="CDD" id="cd02966">
    <property type="entry name" value="TlpA_like_family"/>
    <property type="match status" value="1"/>
</dbReference>
<dbReference type="Gene3D" id="3.40.30.10">
    <property type="entry name" value="Glutaredoxin"/>
    <property type="match status" value="1"/>
</dbReference>
<dbReference type="PROSITE" id="PS00194">
    <property type="entry name" value="THIOREDOXIN_1"/>
    <property type="match status" value="1"/>
</dbReference>
<keyword evidence="2" id="KW-0201">Cytochrome c-type biogenesis</keyword>
<reference evidence="7" key="2">
    <citation type="journal article" date="2022" name="Sci. Total Environ.">
        <title>Prevalence, transmission, and molecular epidemiology of tet(X)-positive bacteria among humans, animals, and environmental niches in China: An epidemiological, and genomic-based study.</title>
        <authorList>
            <person name="Dong N."/>
            <person name="Zeng Y."/>
            <person name="Cai C."/>
            <person name="Sun C."/>
            <person name="Lu J."/>
            <person name="Liu C."/>
            <person name="Zhou H."/>
            <person name="Sun Q."/>
            <person name="Shu L."/>
            <person name="Wang H."/>
            <person name="Wang Y."/>
            <person name="Wang S."/>
            <person name="Wu C."/>
            <person name="Chan E.W."/>
            <person name="Chen G."/>
            <person name="Shen Z."/>
            <person name="Chen S."/>
            <person name="Zhang R."/>
        </authorList>
    </citation>
    <scope>NUCLEOTIDE SEQUENCE</scope>
    <source>
        <strain evidence="7">R1692</strain>
    </source>
</reference>
<protein>
    <submittedName>
        <fullName evidence="7">TlpA family protein disulfide reductase</fullName>
    </submittedName>
</protein>
<dbReference type="PANTHER" id="PTHR42852:SF6">
    <property type="entry name" value="THIOL:DISULFIDE INTERCHANGE PROTEIN DSBE"/>
    <property type="match status" value="1"/>
</dbReference>
<evidence type="ECO:0000256" key="4">
    <source>
        <dbReference type="ARBA" id="ARBA00023284"/>
    </source>
</evidence>
<evidence type="ECO:0000256" key="2">
    <source>
        <dbReference type="ARBA" id="ARBA00022748"/>
    </source>
</evidence>
<sequence>MKNIIITAIISFFASTVLAQEPMIINGTTTDEFYQEVVLFEVVNGRTEPIAQSKVVNGKFAFKFFPTYEGFYLLGSTQTQNNAARHIIYGKEKEVLNIAIGGKSYQLNGKNSADNKDLEKFQSMLSDMKEGIRLGGPMTYVEFYPIVEKLAPQIAPFKTTSKNQTFLSNFEILKDYLFHYYALQFQYLPKRAHPDAEEIISLYKELDHTKYLNENLLILPFGDSFLMSLVIDAGQQKKYSIKQGENKAQNAIDFIPDPTIKGQYIVQLSNNFKSYDDYLRLVEPNRKYLTLADQEKRLNAKLVKLADSKPGDDFIDFTFPDIAGKQYSKKSLQGNIIVIDFWATWCGPCKQEEPFYEKLAENYRNQNVKFLAISTDKDKAAWEKYVKAKEGDLNITHLHASNKNILSDAYQINTIPRYMVIDANGKIVTTNSPRPSNVELKNLIDKLVN</sequence>
<feature type="domain" description="Thioredoxin" evidence="6">
    <location>
        <begin position="308"/>
        <end position="449"/>
    </location>
</feature>
<organism evidence="7 8">
    <name type="scientific">Sphingobacterium hotanense</name>
    <dbReference type="NCBI Taxonomy" id="649196"/>
    <lineage>
        <taxon>Bacteria</taxon>
        <taxon>Pseudomonadati</taxon>
        <taxon>Bacteroidota</taxon>
        <taxon>Sphingobacteriia</taxon>
        <taxon>Sphingobacteriales</taxon>
        <taxon>Sphingobacteriaceae</taxon>
        <taxon>Sphingobacterium</taxon>
    </lineage>
</organism>
<dbReference type="InterPro" id="IPR050553">
    <property type="entry name" value="Thioredoxin_ResA/DsbE_sf"/>
</dbReference>
<gene>
    <name evidence="7" type="ORF">HX018_11470</name>
</gene>
<evidence type="ECO:0000259" key="6">
    <source>
        <dbReference type="PROSITE" id="PS51352"/>
    </source>
</evidence>
<evidence type="ECO:0000256" key="3">
    <source>
        <dbReference type="ARBA" id="ARBA00023157"/>
    </source>
</evidence>
<dbReference type="EMBL" id="JACAGK010000031">
    <property type="protein sequence ID" value="MDM1048852.1"/>
    <property type="molecule type" value="Genomic_DNA"/>
</dbReference>